<name>A0A0P1G190_9RHOB</name>
<sequence>MGKKTELSGIPSALLPGFLSLCGQIHANLRSDAQNRAGNRAEALFATTKDDSHAMAPRSPQRAGSWADRIWWSGVCVCATVLALTAEPLAAQDAAPAEAASKYDDFTAKRIRPPKPGSGRLITIQIDPAEQAARLSRRTESDDPPAEETDSTAATPVPQEARFAWFWEEVSPALEAASAGRLETALEVIAAHPEVTAPRLQQMQDIVNAYGIDILTGTLGTQVSPAWVLAVIAVESSGRADAVSSAGAQGLMQLMPETAVEHGVTDPFTPKDNIAGGVRFIDQLMALYGGDPMLVAAAYNAGPGAVRDHDGVPPYTETRDYVPKVLAAYQMARSLCRTPPIMISDGCIFHSMN</sequence>
<evidence type="ECO:0000256" key="3">
    <source>
        <dbReference type="SAM" id="MobiDB-lite"/>
    </source>
</evidence>
<evidence type="ECO:0000256" key="1">
    <source>
        <dbReference type="ARBA" id="ARBA00007734"/>
    </source>
</evidence>
<dbReference type="Gene3D" id="1.10.530.10">
    <property type="match status" value="1"/>
</dbReference>
<proteinExistence type="inferred from homology"/>
<reference evidence="5 6" key="1">
    <citation type="submission" date="2015-09" db="EMBL/GenBank/DDBJ databases">
        <authorList>
            <consortium name="Swine Surveillance"/>
        </authorList>
    </citation>
    <scope>NUCLEOTIDE SEQUENCE [LARGE SCALE GENOMIC DNA]</scope>
    <source>
        <strain evidence="5 6">CECT 7557</strain>
    </source>
</reference>
<dbReference type="InterPro" id="IPR008258">
    <property type="entry name" value="Transglycosylase_SLT_dom_1"/>
</dbReference>
<feature type="domain" description="Transglycosylase SLT" evidence="4">
    <location>
        <begin position="221"/>
        <end position="309"/>
    </location>
</feature>
<accession>A0A0P1G190</accession>
<dbReference type="CDD" id="cd00254">
    <property type="entry name" value="LT-like"/>
    <property type="match status" value="1"/>
</dbReference>
<dbReference type="EC" id="4.2.2.-" evidence="5"/>
<dbReference type="PROSITE" id="PS00922">
    <property type="entry name" value="TRANSGLYCOSYLASE"/>
    <property type="match status" value="1"/>
</dbReference>
<dbReference type="InterPro" id="IPR000189">
    <property type="entry name" value="Transglyc_AS"/>
</dbReference>
<organism evidence="5 6">
    <name type="scientific">Tritonibacter multivorans</name>
    <dbReference type="NCBI Taxonomy" id="928856"/>
    <lineage>
        <taxon>Bacteria</taxon>
        <taxon>Pseudomonadati</taxon>
        <taxon>Pseudomonadota</taxon>
        <taxon>Alphaproteobacteria</taxon>
        <taxon>Rhodobacterales</taxon>
        <taxon>Paracoccaceae</taxon>
        <taxon>Tritonibacter</taxon>
    </lineage>
</organism>
<dbReference type="GO" id="GO:0008933">
    <property type="term" value="F:peptidoglycan lytic transglycosylase activity"/>
    <property type="evidence" value="ECO:0007669"/>
    <property type="project" value="InterPro"/>
</dbReference>
<dbReference type="EMBL" id="CYSD01000012">
    <property type="protein sequence ID" value="CUH75525.1"/>
    <property type="molecule type" value="Genomic_DNA"/>
</dbReference>
<dbReference type="GO" id="GO:0000270">
    <property type="term" value="P:peptidoglycan metabolic process"/>
    <property type="evidence" value="ECO:0007669"/>
    <property type="project" value="InterPro"/>
</dbReference>
<feature type="region of interest" description="Disordered" evidence="3">
    <location>
        <begin position="132"/>
        <end position="155"/>
    </location>
</feature>
<dbReference type="GO" id="GO:0016020">
    <property type="term" value="C:membrane"/>
    <property type="evidence" value="ECO:0007669"/>
    <property type="project" value="InterPro"/>
</dbReference>
<evidence type="ECO:0000313" key="6">
    <source>
        <dbReference type="Proteomes" id="UP000052022"/>
    </source>
</evidence>
<comment type="similarity">
    <text evidence="2">Belongs to the virb1 family.</text>
</comment>
<dbReference type="Proteomes" id="UP000052022">
    <property type="component" value="Unassembled WGS sequence"/>
</dbReference>
<protein>
    <submittedName>
        <fullName evidence="5">Soluble lytic murein transglycosylase</fullName>
        <ecNumber evidence="5">4.2.2.-</ecNumber>
    </submittedName>
</protein>
<evidence type="ECO:0000256" key="2">
    <source>
        <dbReference type="ARBA" id="ARBA00009387"/>
    </source>
</evidence>
<dbReference type="STRING" id="928856.SAMN04488049_103355"/>
<dbReference type="PANTHER" id="PTHR37423:SF2">
    <property type="entry name" value="MEMBRANE-BOUND LYTIC MUREIN TRANSGLYCOSYLASE C"/>
    <property type="match status" value="1"/>
</dbReference>
<keyword evidence="5" id="KW-0456">Lyase</keyword>
<comment type="similarity">
    <text evidence="1">Belongs to the transglycosylase Slt family.</text>
</comment>
<dbReference type="Pfam" id="PF01464">
    <property type="entry name" value="SLT"/>
    <property type="match status" value="1"/>
</dbReference>
<gene>
    <name evidence="5" type="primary">slt_1</name>
    <name evidence="5" type="ORF">TRM7557_00430</name>
</gene>
<dbReference type="AlphaFoldDB" id="A0A0P1G190"/>
<evidence type="ECO:0000313" key="5">
    <source>
        <dbReference type="EMBL" id="CUH75525.1"/>
    </source>
</evidence>
<dbReference type="InterPro" id="IPR023346">
    <property type="entry name" value="Lysozyme-like_dom_sf"/>
</dbReference>
<evidence type="ECO:0000259" key="4">
    <source>
        <dbReference type="Pfam" id="PF01464"/>
    </source>
</evidence>
<keyword evidence="6" id="KW-1185">Reference proteome</keyword>
<dbReference type="PANTHER" id="PTHR37423">
    <property type="entry name" value="SOLUBLE LYTIC MUREIN TRANSGLYCOSYLASE-RELATED"/>
    <property type="match status" value="1"/>
</dbReference>
<dbReference type="SUPFAM" id="SSF53955">
    <property type="entry name" value="Lysozyme-like"/>
    <property type="match status" value="1"/>
</dbReference>